<accession>A0A9D4DK02</accession>
<dbReference type="AlphaFoldDB" id="A0A9D4DK02"/>
<keyword evidence="3" id="KW-1185">Reference proteome</keyword>
<sequence length="74" mass="7684">MSVLDQPESDTAPYVPGVDPSSRVACIRAAGNIKYGGSCCPEALPPPIRVTVWDLPVVTACALYALPVTILGSL</sequence>
<reference evidence="2" key="2">
    <citation type="submission" date="2020-11" db="EMBL/GenBank/DDBJ databases">
        <authorList>
            <person name="McCartney M.A."/>
            <person name="Auch B."/>
            <person name="Kono T."/>
            <person name="Mallez S."/>
            <person name="Becker A."/>
            <person name="Gohl D.M."/>
            <person name="Silverstein K.A.T."/>
            <person name="Koren S."/>
            <person name="Bechman K.B."/>
            <person name="Herman A."/>
            <person name="Abrahante J.E."/>
            <person name="Garbe J."/>
        </authorList>
    </citation>
    <scope>NUCLEOTIDE SEQUENCE</scope>
    <source>
        <strain evidence="2">Duluth1</strain>
        <tissue evidence="2">Whole animal</tissue>
    </source>
</reference>
<gene>
    <name evidence="2" type="ORF">DPMN_185219</name>
</gene>
<reference evidence="2" key="1">
    <citation type="journal article" date="2019" name="bioRxiv">
        <title>The Genome of the Zebra Mussel, Dreissena polymorpha: A Resource for Invasive Species Research.</title>
        <authorList>
            <person name="McCartney M.A."/>
            <person name="Auch B."/>
            <person name="Kono T."/>
            <person name="Mallez S."/>
            <person name="Zhang Y."/>
            <person name="Obille A."/>
            <person name="Becker A."/>
            <person name="Abrahante J.E."/>
            <person name="Garbe J."/>
            <person name="Badalamenti J.P."/>
            <person name="Herman A."/>
            <person name="Mangelson H."/>
            <person name="Liachko I."/>
            <person name="Sullivan S."/>
            <person name="Sone E.D."/>
            <person name="Koren S."/>
            <person name="Silverstein K.A.T."/>
            <person name="Beckman K.B."/>
            <person name="Gohl D.M."/>
        </authorList>
    </citation>
    <scope>NUCLEOTIDE SEQUENCE</scope>
    <source>
        <strain evidence="2">Duluth1</strain>
        <tissue evidence="2">Whole animal</tissue>
    </source>
</reference>
<evidence type="ECO:0000313" key="2">
    <source>
        <dbReference type="EMBL" id="KAH3750689.1"/>
    </source>
</evidence>
<proteinExistence type="predicted"/>
<protein>
    <submittedName>
        <fullName evidence="2">Uncharacterized protein</fullName>
    </submittedName>
</protein>
<dbReference type="EMBL" id="JAIWYP010000010">
    <property type="protein sequence ID" value="KAH3750689.1"/>
    <property type="molecule type" value="Genomic_DNA"/>
</dbReference>
<dbReference type="Proteomes" id="UP000828390">
    <property type="component" value="Unassembled WGS sequence"/>
</dbReference>
<comment type="caution">
    <text evidence="2">The sequence shown here is derived from an EMBL/GenBank/DDBJ whole genome shotgun (WGS) entry which is preliminary data.</text>
</comment>
<organism evidence="2 3">
    <name type="scientific">Dreissena polymorpha</name>
    <name type="common">Zebra mussel</name>
    <name type="synonym">Mytilus polymorpha</name>
    <dbReference type="NCBI Taxonomy" id="45954"/>
    <lineage>
        <taxon>Eukaryota</taxon>
        <taxon>Metazoa</taxon>
        <taxon>Spiralia</taxon>
        <taxon>Lophotrochozoa</taxon>
        <taxon>Mollusca</taxon>
        <taxon>Bivalvia</taxon>
        <taxon>Autobranchia</taxon>
        <taxon>Heteroconchia</taxon>
        <taxon>Euheterodonta</taxon>
        <taxon>Imparidentia</taxon>
        <taxon>Neoheterodontei</taxon>
        <taxon>Myida</taxon>
        <taxon>Dreissenoidea</taxon>
        <taxon>Dreissenidae</taxon>
        <taxon>Dreissena</taxon>
    </lineage>
</organism>
<name>A0A9D4DK02_DREPO</name>
<evidence type="ECO:0000256" key="1">
    <source>
        <dbReference type="SAM" id="MobiDB-lite"/>
    </source>
</evidence>
<feature type="region of interest" description="Disordered" evidence="1">
    <location>
        <begin position="1"/>
        <end position="20"/>
    </location>
</feature>
<evidence type="ECO:0000313" key="3">
    <source>
        <dbReference type="Proteomes" id="UP000828390"/>
    </source>
</evidence>